<dbReference type="PRINTS" id="PR00455">
    <property type="entry name" value="HTHTETR"/>
</dbReference>
<dbReference type="EMBL" id="JACIBT010000001">
    <property type="protein sequence ID" value="MBB3666624.1"/>
    <property type="molecule type" value="Genomic_DNA"/>
</dbReference>
<evidence type="ECO:0000256" key="2">
    <source>
        <dbReference type="ARBA" id="ARBA00023125"/>
    </source>
</evidence>
<feature type="compositionally biased region" description="Basic and acidic residues" evidence="5">
    <location>
        <begin position="226"/>
        <end position="235"/>
    </location>
</feature>
<accession>A0A7W5TTM1</accession>
<keyword evidence="2 4" id="KW-0238">DNA-binding</keyword>
<keyword evidence="8" id="KW-1185">Reference proteome</keyword>
<dbReference type="InterPro" id="IPR050109">
    <property type="entry name" value="HTH-type_TetR-like_transc_reg"/>
</dbReference>
<keyword evidence="3" id="KW-0804">Transcription</keyword>
<feature type="region of interest" description="Disordered" evidence="5">
    <location>
        <begin position="197"/>
        <end position="235"/>
    </location>
</feature>
<dbReference type="Gene3D" id="1.10.357.10">
    <property type="entry name" value="Tetracycline Repressor, domain 2"/>
    <property type="match status" value="1"/>
</dbReference>
<dbReference type="InterPro" id="IPR001647">
    <property type="entry name" value="HTH_TetR"/>
</dbReference>
<evidence type="ECO:0000256" key="4">
    <source>
        <dbReference type="PROSITE-ProRule" id="PRU00335"/>
    </source>
</evidence>
<feature type="domain" description="HTH tetR-type" evidence="6">
    <location>
        <begin position="15"/>
        <end position="75"/>
    </location>
</feature>
<dbReference type="Pfam" id="PF00440">
    <property type="entry name" value="TetR_N"/>
    <property type="match status" value="1"/>
</dbReference>
<evidence type="ECO:0000256" key="5">
    <source>
        <dbReference type="SAM" id="MobiDB-lite"/>
    </source>
</evidence>
<dbReference type="PROSITE" id="PS50977">
    <property type="entry name" value="HTH_TETR_2"/>
    <property type="match status" value="1"/>
</dbReference>
<comment type="caution">
    <text evidence="7">The sequence shown here is derived from an EMBL/GenBank/DDBJ whole genome shotgun (WGS) entry which is preliminary data.</text>
</comment>
<protein>
    <submittedName>
        <fullName evidence="7">AcrR family transcriptional regulator</fullName>
    </submittedName>
</protein>
<evidence type="ECO:0000313" key="8">
    <source>
        <dbReference type="Proteomes" id="UP000547528"/>
    </source>
</evidence>
<dbReference type="Proteomes" id="UP000547528">
    <property type="component" value="Unassembled WGS sequence"/>
</dbReference>
<gene>
    <name evidence="7" type="ORF">FHX47_000217</name>
</gene>
<dbReference type="SUPFAM" id="SSF46689">
    <property type="entry name" value="Homeodomain-like"/>
    <property type="match status" value="1"/>
</dbReference>
<evidence type="ECO:0000256" key="3">
    <source>
        <dbReference type="ARBA" id="ARBA00023163"/>
    </source>
</evidence>
<dbReference type="GO" id="GO:0000976">
    <property type="term" value="F:transcription cis-regulatory region binding"/>
    <property type="evidence" value="ECO:0007669"/>
    <property type="project" value="TreeGrafter"/>
</dbReference>
<dbReference type="AlphaFoldDB" id="A0A7W5TTM1"/>
<keyword evidence="1" id="KW-0805">Transcription regulation</keyword>
<feature type="DNA-binding region" description="H-T-H motif" evidence="4">
    <location>
        <begin position="38"/>
        <end position="57"/>
    </location>
</feature>
<evidence type="ECO:0000256" key="1">
    <source>
        <dbReference type="ARBA" id="ARBA00023015"/>
    </source>
</evidence>
<sequence length="250" mass="26878">MAEIPGPPSRHQRQQQTRAALVEAGREVFAELGYHGANLDRIARQAGFSKGAVYSNFDGKASLFLAVMDANLQTVWTDPRPPTSGSVPSALEEIAEEIDEEELEELIRGFALATLEFIAVAARDSQLREQLQVRIQDVVSEYTKVARDFQGADEDLNPEQIGTLLTALDQGSGLMLLGGSTLDDDLLGVGMSRLLAPASAEAGPRQDERQQGDDGEGASSSTPDSDGDRPASSHVQERLMKAMRAQGSRA</sequence>
<evidence type="ECO:0000313" key="7">
    <source>
        <dbReference type="EMBL" id="MBB3666624.1"/>
    </source>
</evidence>
<dbReference type="InterPro" id="IPR009057">
    <property type="entry name" value="Homeodomain-like_sf"/>
</dbReference>
<dbReference type="PANTHER" id="PTHR30055:SF234">
    <property type="entry name" value="HTH-TYPE TRANSCRIPTIONAL REGULATOR BETI"/>
    <property type="match status" value="1"/>
</dbReference>
<dbReference type="RefSeq" id="WP_183357053.1">
    <property type="nucleotide sequence ID" value="NZ_BAABKR010000005.1"/>
</dbReference>
<reference evidence="7 8" key="1">
    <citation type="submission" date="2020-08" db="EMBL/GenBank/DDBJ databases">
        <title>Sequencing the genomes of 1000 actinobacteria strains.</title>
        <authorList>
            <person name="Klenk H.-P."/>
        </authorList>
    </citation>
    <scope>NUCLEOTIDE SEQUENCE [LARGE SCALE GENOMIC DNA]</scope>
    <source>
        <strain evidence="7 8">DSM 28238</strain>
    </source>
</reference>
<evidence type="ECO:0000259" key="6">
    <source>
        <dbReference type="PROSITE" id="PS50977"/>
    </source>
</evidence>
<dbReference type="PANTHER" id="PTHR30055">
    <property type="entry name" value="HTH-TYPE TRANSCRIPTIONAL REGULATOR RUTR"/>
    <property type="match status" value="1"/>
</dbReference>
<proteinExistence type="predicted"/>
<dbReference type="GO" id="GO:0003700">
    <property type="term" value="F:DNA-binding transcription factor activity"/>
    <property type="evidence" value="ECO:0007669"/>
    <property type="project" value="TreeGrafter"/>
</dbReference>
<organism evidence="7 8">
    <name type="scientific">Garicola koreensis</name>
    <dbReference type="NCBI Taxonomy" id="1262554"/>
    <lineage>
        <taxon>Bacteria</taxon>
        <taxon>Bacillati</taxon>
        <taxon>Actinomycetota</taxon>
        <taxon>Actinomycetes</taxon>
        <taxon>Micrococcales</taxon>
        <taxon>Micrococcaceae</taxon>
        <taxon>Garicola</taxon>
    </lineage>
</organism>
<name>A0A7W5TTM1_9MICC</name>